<feature type="region of interest" description="Disordered" evidence="1">
    <location>
        <begin position="1"/>
        <end position="53"/>
    </location>
</feature>
<feature type="compositionally biased region" description="Polar residues" evidence="1">
    <location>
        <begin position="30"/>
        <end position="53"/>
    </location>
</feature>
<sequence>MREELQDKFQKGTTSNHHSRTSFIGGKPQDNGSPSEQLTKNTVDNQLLKTECN</sequence>
<protein>
    <submittedName>
        <fullName evidence="2">Uncharacterized protein</fullName>
    </submittedName>
</protein>
<name>A0A8S9HSW1_BRACR</name>
<reference evidence="2" key="1">
    <citation type="submission" date="2019-12" db="EMBL/GenBank/DDBJ databases">
        <title>Genome sequencing and annotation of Brassica cretica.</title>
        <authorList>
            <person name="Studholme D.J."/>
            <person name="Sarris P.F."/>
        </authorList>
    </citation>
    <scope>NUCLEOTIDE SEQUENCE</scope>
    <source>
        <strain evidence="2">PFS-102/07</strain>
        <tissue evidence="2">Leaf</tissue>
    </source>
</reference>
<feature type="compositionally biased region" description="Basic and acidic residues" evidence="1">
    <location>
        <begin position="1"/>
        <end position="10"/>
    </location>
</feature>
<gene>
    <name evidence="2" type="ORF">F2Q70_00018487</name>
</gene>
<dbReference type="AlphaFoldDB" id="A0A8S9HSW1"/>
<accession>A0A8S9HSW1</accession>
<comment type="caution">
    <text evidence="2">The sequence shown here is derived from an EMBL/GenBank/DDBJ whole genome shotgun (WGS) entry which is preliminary data.</text>
</comment>
<organism evidence="2">
    <name type="scientific">Brassica cretica</name>
    <name type="common">Mustard</name>
    <dbReference type="NCBI Taxonomy" id="69181"/>
    <lineage>
        <taxon>Eukaryota</taxon>
        <taxon>Viridiplantae</taxon>
        <taxon>Streptophyta</taxon>
        <taxon>Embryophyta</taxon>
        <taxon>Tracheophyta</taxon>
        <taxon>Spermatophyta</taxon>
        <taxon>Magnoliopsida</taxon>
        <taxon>eudicotyledons</taxon>
        <taxon>Gunneridae</taxon>
        <taxon>Pentapetalae</taxon>
        <taxon>rosids</taxon>
        <taxon>malvids</taxon>
        <taxon>Brassicales</taxon>
        <taxon>Brassicaceae</taxon>
        <taxon>Brassiceae</taxon>
        <taxon>Brassica</taxon>
    </lineage>
</organism>
<evidence type="ECO:0000313" key="2">
    <source>
        <dbReference type="EMBL" id="KAF2561113.1"/>
    </source>
</evidence>
<evidence type="ECO:0000256" key="1">
    <source>
        <dbReference type="SAM" id="MobiDB-lite"/>
    </source>
</evidence>
<proteinExistence type="predicted"/>
<dbReference type="EMBL" id="QGKY02001250">
    <property type="protein sequence ID" value="KAF2561113.1"/>
    <property type="molecule type" value="Genomic_DNA"/>
</dbReference>